<evidence type="ECO:0000313" key="3">
    <source>
        <dbReference type="EMBL" id="CAG7647180.1"/>
    </source>
</evidence>
<dbReference type="PROSITE" id="PS51257">
    <property type="entry name" value="PROKAR_LIPOPROTEIN"/>
    <property type="match status" value="1"/>
</dbReference>
<dbReference type="Proteomes" id="UP000693672">
    <property type="component" value="Unassembled WGS sequence"/>
</dbReference>
<feature type="region of interest" description="Disordered" evidence="1">
    <location>
        <begin position="309"/>
        <end position="331"/>
    </location>
</feature>
<keyword evidence="2" id="KW-0732">Signal</keyword>
<evidence type="ECO:0000256" key="2">
    <source>
        <dbReference type="SAM" id="SignalP"/>
    </source>
</evidence>
<dbReference type="InterPro" id="IPR025584">
    <property type="entry name" value="Cthe_2159"/>
</dbReference>
<dbReference type="AlphaFoldDB" id="A0A916K5X9"/>
<evidence type="ECO:0000256" key="1">
    <source>
        <dbReference type="SAM" id="MobiDB-lite"/>
    </source>
</evidence>
<sequence>MRSRSNNTKWMTVVLMSALLAAGCSAKSAETALAGADASAAATAAATGGAGSGSAAEVQLAGLSAAEKAGFKEKDALTAWSKDSSTMIALSGSGASVEGAGAQADGGVVTITAAGTYVAAGTLTGGQIVVDAPKDADVHLVLNGAEITNPGGPAIYVKQADKTIVTLQDGTDNAVSDGTAYKDTSEDAAVAAMFSKGDLTINGSGKLTVQGQTNDGIVSKDDLKIMGGTIAVQAADDGMIGRDLFAVKDGSITIQAGGDGVKTTNDTDAEKGYVAIQGGTFDITSASDGVQSASTILIGGGTFHIVSGGGSAASTKTHQEQDPRGFGGQPQAQQATETEESASGKALKAAAGIAIADGTFRIDAADDAVHSNAQISIAGGEYVLASGDDAIHADKTVSISGGTIDITKSYEGIEGLDIAVSGGTIRLVAKDDGVNVSSESGSASPAPGGRGGMASAANGKLTISGGYMYVDAEGDGLDSNGSIVMSGGTVIVNGPTNNGNGALDYDGTFEQSGGTLIAAGSSGMAQAPSDTSSQRAVHMMFPSALQAGTLVTLTDSAGKTIAAFAPAKSFSSIVISSPELKAGTEYAIFTGGKSDGTATGGLYEGGATSGGTKIVAFTLGDKVTYVNESGVTTARSFGGPGGGPGGGGGRGRGSEGGPGGGRPAGMN</sequence>
<comment type="caution">
    <text evidence="3">The sequence shown here is derived from an EMBL/GenBank/DDBJ whole genome shotgun (WGS) entry which is preliminary data.</text>
</comment>
<feature type="chain" id="PRO_5039108222" description="Carbohydrate-binding domain-containing protein" evidence="2">
    <location>
        <begin position="27"/>
        <end position="667"/>
    </location>
</feature>
<gene>
    <name evidence="3" type="ORF">PAESOLCIP111_05331</name>
</gene>
<proteinExistence type="predicted"/>
<feature type="compositionally biased region" description="Gly residues" evidence="1">
    <location>
        <begin position="638"/>
        <end position="667"/>
    </location>
</feature>
<feature type="region of interest" description="Disordered" evidence="1">
    <location>
        <begin position="632"/>
        <end position="667"/>
    </location>
</feature>
<accession>A0A916K5X9</accession>
<dbReference type="RefSeq" id="WP_218095056.1">
    <property type="nucleotide sequence ID" value="NZ_CAJVAS010000037.1"/>
</dbReference>
<reference evidence="3" key="1">
    <citation type="submission" date="2021-06" db="EMBL/GenBank/DDBJ databases">
        <authorList>
            <person name="Criscuolo A."/>
        </authorList>
    </citation>
    <scope>NUCLEOTIDE SEQUENCE</scope>
    <source>
        <strain evidence="3">CIP111600</strain>
    </source>
</reference>
<evidence type="ECO:0008006" key="5">
    <source>
        <dbReference type="Google" id="ProtNLM"/>
    </source>
</evidence>
<feature type="compositionally biased region" description="Low complexity" evidence="1">
    <location>
        <begin position="437"/>
        <end position="453"/>
    </location>
</feature>
<evidence type="ECO:0000313" key="4">
    <source>
        <dbReference type="Proteomes" id="UP000693672"/>
    </source>
</evidence>
<organism evidence="3 4">
    <name type="scientific">Paenibacillus solanacearum</name>
    <dbReference type="NCBI Taxonomy" id="2048548"/>
    <lineage>
        <taxon>Bacteria</taxon>
        <taxon>Bacillati</taxon>
        <taxon>Bacillota</taxon>
        <taxon>Bacilli</taxon>
        <taxon>Bacillales</taxon>
        <taxon>Paenibacillaceae</taxon>
        <taxon>Paenibacillus</taxon>
    </lineage>
</organism>
<dbReference type="EMBL" id="CAJVAS010000037">
    <property type="protein sequence ID" value="CAG7647180.1"/>
    <property type="molecule type" value="Genomic_DNA"/>
</dbReference>
<keyword evidence="4" id="KW-1185">Reference proteome</keyword>
<feature type="signal peptide" evidence="2">
    <location>
        <begin position="1"/>
        <end position="26"/>
    </location>
</feature>
<dbReference type="Pfam" id="PF14262">
    <property type="entry name" value="Cthe_2159"/>
    <property type="match status" value="1"/>
</dbReference>
<name>A0A916K5X9_9BACL</name>
<protein>
    <recommendedName>
        <fullName evidence="5">Carbohydrate-binding domain-containing protein</fullName>
    </recommendedName>
</protein>
<feature type="region of interest" description="Disordered" evidence="1">
    <location>
        <begin position="434"/>
        <end position="453"/>
    </location>
</feature>